<comment type="caution">
    <text evidence="2">The sequence shown here is derived from an EMBL/GenBank/DDBJ whole genome shotgun (WGS) entry which is preliminary data.</text>
</comment>
<evidence type="ECO:0000256" key="1">
    <source>
        <dbReference type="ARBA" id="ARBA00022669"/>
    </source>
</evidence>
<dbReference type="InterPro" id="IPR036861">
    <property type="entry name" value="Endochitinase-like_sf"/>
</dbReference>
<organism evidence="2 3">
    <name type="scientific">Holothuria leucospilota</name>
    <name type="common">Black long sea cucumber</name>
    <name type="synonym">Mertensiothuria leucospilota</name>
    <dbReference type="NCBI Taxonomy" id="206669"/>
    <lineage>
        <taxon>Eukaryota</taxon>
        <taxon>Metazoa</taxon>
        <taxon>Echinodermata</taxon>
        <taxon>Eleutherozoa</taxon>
        <taxon>Echinozoa</taxon>
        <taxon>Holothuroidea</taxon>
        <taxon>Aspidochirotacea</taxon>
        <taxon>Aspidochirotida</taxon>
        <taxon>Holothuriidae</taxon>
        <taxon>Holothuria</taxon>
    </lineage>
</organism>
<dbReference type="Proteomes" id="UP001152320">
    <property type="component" value="Chromosome 11"/>
</dbReference>
<protein>
    <submittedName>
        <fullName evidence="2">Uncharacterized protein</fullName>
    </submittedName>
</protein>
<dbReference type="Gene3D" id="3.30.60.10">
    <property type="entry name" value="Endochitinase-like"/>
    <property type="match status" value="1"/>
</dbReference>
<dbReference type="AlphaFoldDB" id="A0A9Q1BVM6"/>
<sequence length="110" mass="12311">MIHIDVRPPAQYSASASDEISISVDCPVVSIFNERINVVPIFSFHIVGITTQQRWRDDFRCGGDFLAPSGEMAECDPNGSNPCCSTYNWCDVTPLHCECEGCIDYRMTRT</sequence>
<gene>
    <name evidence="2" type="ORF">HOLleu_23868</name>
</gene>
<reference evidence="2" key="1">
    <citation type="submission" date="2021-10" db="EMBL/GenBank/DDBJ databases">
        <title>Tropical sea cucumber genome reveals ecological adaptation and Cuvierian tubules defense mechanism.</title>
        <authorList>
            <person name="Chen T."/>
        </authorList>
    </citation>
    <scope>NUCLEOTIDE SEQUENCE</scope>
    <source>
        <strain evidence="2">Nanhai2018</strain>
        <tissue evidence="2">Muscle</tissue>
    </source>
</reference>
<evidence type="ECO:0000313" key="2">
    <source>
        <dbReference type="EMBL" id="KAJ8033577.1"/>
    </source>
</evidence>
<dbReference type="EMBL" id="JAIZAY010000011">
    <property type="protein sequence ID" value="KAJ8033577.1"/>
    <property type="molecule type" value="Genomic_DNA"/>
</dbReference>
<evidence type="ECO:0000313" key="3">
    <source>
        <dbReference type="Proteomes" id="UP001152320"/>
    </source>
</evidence>
<dbReference type="GO" id="GO:0008061">
    <property type="term" value="F:chitin binding"/>
    <property type="evidence" value="ECO:0007669"/>
    <property type="project" value="UniProtKB-KW"/>
</dbReference>
<keyword evidence="1" id="KW-0147">Chitin-binding</keyword>
<accession>A0A9Q1BVM6</accession>
<proteinExistence type="predicted"/>
<keyword evidence="3" id="KW-1185">Reference proteome</keyword>
<dbReference type="OrthoDB" id="10059218at2759"/>
<name>A0A9Q1BVM6_HOLLE</name>